<dbReference type="OrthoDB" id="9811073at2"/>
<dbReference type="Gene3D" id="3.40.50.300">
    <property type="entry name" value="P-loop containing nucleotide triphosphate hydrolases"/>
    <property type="match status" value="1"/>
</dbReference>
<keyword evidence="5" id="KW-1185">Reference proteome</keyword>
<dbReference type="InterPro" id="IPR050238">
    <property type="entry name" value="DNA_Rep/Repair_Clamp_Loader"/>
</dbReference>
<keyword evidence="2" id="KW-0808">Transferase</keyword>
<accession>A0A1E8CHI8</accession>
<dbReference type="InterPro" id="IPR004622">
    <property type="entry name" value="DNA_pol_HolB"/>
</dbReference>
<dbReference type="Proteomes" id="UP000175669">
    <property type="component" value="Unassembled WGS sequence"/>
</dbReference>
<gene>
    <name evidence="4" type="ORF">PHACT_00990</name>
</gene>
<dbReference type="RefSeq" id="WP_070115519.1">
    <property type="nucleotide sequence ID" value="NZ_MASR01000001.1"/>
</dbReference>
<name>A0A1E8CHI8_9GAMM</name>
<dbReference type="GO" id="GO:0003887">
    <property type="term" value="F:DNA-directed DNA polymerase activity"/>
    <property type="evidence" value="ECO:0007669"/>
    <property type="project" value="UniProtKB-KW"/>
</dbReference>
<dbReference type="EC" id="2.7.7.7" evidence="1"/>
<dbReference type="GO" id="GO:0008408">
    <property type="term" value="F:3'-5' exonuclease activity"/>
    <property type="evidence" value="ECO:0007669"/>
    <property type="project" value="InterPro"/>
</dbReference>
<dbReference type="GO" id="GO:0006261">
    <property type="term" value="P:DNA-templated DNA replication"/>
    <property type="evidence" value="ECO:0007669"/>
    <property type="project" value="TreeGrafter"/>
</dbReference>
<protein>
    <recommendedName>
        <fullName evidence="1">DNA-directed DNA polymerase</fullName>
        <ecNumber evidence="1">2.7.7.7</ecNumber>
    </recommendedName>
</protein>
<dbReference type="PANTHER" id="PTHR11669">
    <property type="entry name" value="REPLICATION FACTOR C / DNA POLYMERASE III GAMMA-TAU SUBUNIT"/>
    <property type="match status" value="1"/>
</dbReference>
<dbReference type="NCBIfam" id="TIGR00678">
    <property type="entry name" value="holB"/>
    <property type="match status" value="1"/>
</dbReference>
<evidence type="ECO:0000313" key="5">
    <source>
        <dbReference type="Proteomes" id="UP000175669"/>
    </source>
</evidence>
<comment type="caution">
    <text evidence="4">The sequence shown here is derived from an EMBL/GenBank/DDBJ whole genome shotgun (WGS) entry which is preliminary data.</text>
</comment>
<dbReference type="Pfam" id="PF13177">
    <property type="entry name" value="DNA_pol3_delta2"/>
    <property type="match status" value="1"/>
</dbReference>
<sequence length="336" mass="36369">MAIDAVLPWHTDAWTQVMNQQRNQRLAHAYLISGLPGSGRYLFARALAATLLCTELASDEANSTACGHCRQCLLFDTGHHPDVLDITPEEGKKSIKIDQIRTISNLVNQTSNQTGAIKVIIIQPAEALGTAAANALLKNLEEPPGRTLFLLICEPGAQMLPTIRSRCQPLPLSPATSEQGLAWLSQQSAAAQDELAAALTLASGAPLRALSLLEAGIPAWRGIVQEQLAELADGLMTPLQLAKYCNTQPPAYAIELMQALTLQQVREALQSQKSRRAKRFLQLGRELVVISRQLSSGANPNTLMALEYVFSTWQTISGDKDVVQQGRELQFTGSAG</sequence>
<evidence type="ECO:0000313" key="4">
    <source>
        <dbReference type="EMBL" id="OFE11894.1"/>
    </source>
</evidence>
<evidence type="ECO:0000256" key="2">
    <source>
        <dbReference type="ARBA" id="ARBA00022932"/>
    </source>
</evidence>
<dbReference type="InterPro" id="IPR027417">
    <property type="entry name" value="P-loop_NTPase"/>
</dbReference>
<dbReference type="EMBL" id="MASR01000001">
    <property type="protein sequence ID" value="OFE11894.1"/>
    <property type="molecule type" value="Genomic_DNA"/>
</dbReference>
<keyword evidence="2" id="KW-0548">Nucleotidyltransferase</keyword>
<dbReference type="SUPFAM" id="SSF52540">
    <property type="entry name" value="P-loop containing nucleoside triphosphate hydrolases"/>
    <property type="match status" value="1"/>
</dbReference>
<reference evidence="5" key="1">
    <citation type="submission" date="2016-07" db="EMBL/GenBank/DDBJ databases">
        <authorList>
            <person name="Florea S."/>
            <person name="Webb J.S."/>
            <person name="Jaromczyk J."/>
            <person name="Schardl C.L."/>
        </authorList>
    </citation>
    <scope>NUCLEOTIDE SEQUENCE [LARGE SCALE GENOMIC DNA]</scope>
    <source>
        <strain evidence="5">KCTC 42131</strain>
    </source>
</reference>
<evidence type="ECO:0000256" key="3">
    <source>
        <dbReference type="ARBA" id="ARBA00049244"/>
    </source>
</evidence>
<dbReference type="GO" id="GO:0009360">
    <property type="term" value="C:DNA polymerase III complex"/>
    <property type="evidence" value="ECO:0007669"/>
    <property type="project" value="TreeGrafter"/>
</dbReference>
<dbReference type="AlphaFoldDB" id="A0A1E8CHI8"/>
<keyword evidence="2" id="KW-0239">DNA-directed DNA polymerase</keyword>
<comment type="catalytic activity">
    <reaction evidence="3">
        <text>DNA(n) + a 2'-deoxyribonucleoside 5'-triphosphate = DNA(n+1) + diphosphate</text>
        <dbReference type="Rhea" id="RHEA:22508"/>
        <dbReference type="Rhea" id="RHEA-COMP:17339"/>
        <dbReference type="Rhea" id="RHEA-COMP:17340"/>
        <dbReference type="ChEBI" id="CHEBI:33019"/>
        <dbReference type="ChEBI" id="CHEBI:61560"/>
        <dbReference type="ChEBI" id="CHEBI:173112"/>
        <dbReference type="EC" id="2.7.7.7"/>
    </reaction>
</comment>
<dbReference type="STRING" id="1524254.PHACT_00990"/>
<organism evidence="4 5">
    <name type="scientific">Pseudohongiella acticola</name>
    <dbReference type="NCBI Taxonomy" id="1524254"/>
    <lineage>
        <taxon>Bacteria</taxon>
        <taxon>Pseudomonadati</taxon>
        <taxon>Pseudomonadota</taxon>
        <taxon>Gammaproteobacteria</taxon>
        <taxon>Pseudomonadales</taxon>
        <taxon>Pseudohongiellaceae</taxon>
        <taxon>Pseudohongiella</taxon>
    </lineage>
</organism>
<dbReference type="PANTHER" id="PTHR11669:SF8">
    <property type="entry name" value="DNA POLYMERASE III SUBUNIT DELTA"/>
    <property type="match status" value="1"/>
</dbReference>
<proteinExistence type="predicted"/>
<evidence type="ECO:0000256" key="1">
    <source>
        <dbReference type="ARBA" id="ARBA00012417"/>
    </source>
</evidence>